<name>A0ACC0Y7S5_9ROSI</name>
<organism evidence="1 2">
    <name type="scientific">Pistacia integerrima</name>
    <dbReference type="NCBI Taxonomy" id="434235"/>
    <lineage>
        <taxon>Eukaryota</taxon>
        <taxon>Viridiplantae</taxon>
        <taxon>Streptophyta</taxon>
        <taxon>Embryophyta</taxon>
        <taxon>Tracheophyta</taxon>
        <taxon>Spermatophyta</taxon>
        <taxon>Magnoliopsida</taxon>
        <taxon>eudicotyledons</taxon>
        <taxon>Gunneridae</taxon>
        <taxon>Pentapetalae</taxon>
        <taxon>rosids</taxon>
        <taxon>malvids</taxon>
        <taxon>Sapindales</taxon>
        <taxon>Anacardiaceae</taxon>
        <taxon>Pistacia</taxon>
    </lineage>
</organism>
<evidence type="ECO:0000313" key="1">
    <source>
        <dbReference type="EMBL" id="KAJ0031341.1"/>
    </source>
</evidence>
<keyword evidence="2" id="KW-1185">Reference proteome</keyword>
<dbReference type="EMBL" id="CM047743">
    <property type="protein sequence ID" value="KAJ0031341.1"/>
    <property type="molecule type" value="Genomic_DNA"/>
</dbReference>
<sequence>MLLVSLSRPDTFTFSFTLKACERVKALNKCQELHGFVIKCGLETCVVVCTGVIRCYAANGFIETAGLVFDKMSERDLISWNCMISCYSQGGFHVEALGVYERMRNENVGLDGFTFVGLLSSCAHVGAFNMGVYLHRIASEMEVWGNVFVGNAFIDMYAKCGDLDSALCVFNRMKKRDVLAAMAESTPLIESSQGENPILADLTSRISQMLNQTPASLGYESVGAPPIGLKLDDTNYGLWSQVVEMYISGKDKLGYINGDLPQPQESDPTFRKWRTENAVVKGWLINSMDPKLIGNYIRFPTAKAVWDGAIATTYFDGTDTSQVYDLKRKVTRLKQGGGSIETYYNNLQGLWREIDFRRPNSMKCESDIQRYNSILQEDRVYTFLDGLDDHLDKIRGDVLQIQPFPTVEQAYAHVRREDLRQAVMLTKGDTTPSAVMLSKGGQKSQHPLSLQILSNGKLNPSTKSKSQVEGGGCTHCGNMKHTRDTCFKLHGYPEWWHELKTKKKRDVGTGETHGRAALMNTESQLSLDILSKEDYWSWY</sequence>
<comment type="caution">
    <text evidence="1">The sequence shown here is derived from an EMBL/GenBank/DDBJ whole genome shotgun (WGS) entry which is preliminary data.</text>
</comment>
<protein>
    <submittedName>
        <fullName evidence="1">Uncharacterized protein</fullName>
    </submittedName>
</protein>
<gene>
    <name evidence="1" type="ORF">Pint_14605</name>
</gene>
<dbReference type="Proteomes" id="UP001163603">
    <property type="component" value="Chromosome 8"/>
</dbReference>
<proteinExistence type="predicted"/>
<evidence type="ECO:0000313" key="2">
    <source>
        <dbReference type="Proteomes" id="UP001163603"/>
    </source>
</evidence>
<accession>A0ACC0Y7S5</accession>
<reference evidence="2" key="1">
    <citation type="journal article" date="2023" name="G3 (Bethesda)">
        <title>Genome assembly and association tests identify interacting loci associated with vigor, precocity, and sex in interspecific pistachio rootstocks.</title>
        <authorList>
            <person name="Palmer W."/>
            <person name="Jacygrad E."/>
            <person name="Sagayaradj S."/>
            <person name="Cavanaugh K."/>
            <person name="Han R."/>
            <person name="Bertier L."/>
            <person name="Beede B."/>
            <person name="Kafkas S."/>
            <person name="Golino D."/>
            <person name="Preece J."/>
            <person name="Michelmore R."/>
        </authorList>
    </citation>
    <scope>NUCLEOTIDE SEQUENCE [LARGE SCALE GENOMIC DNA]</scope>
</reference>